<dbReference type="InterPro" id="IPR052701">
    <property type="entry name" value="GAG_Ulvan_Degrading_Sulfatases"/>
</dbReference>
<dbReference type="EMBL" id="LIZX01000011">
    <property type="protein sequence ID" value="KPJ69907.1"/>
    <property type="molecule type" value="Genomic_DNA"/>
</dbReference>
<accession>A0A0S7Y5U7</accession>
<feature type="transmembrane region" description="Helical" evidence="1">
    <location>
        <begin position="126"/>
        <end position="148"/>
    </location>
</feature>
<feature type="transmembrane region" description="Helical" evidence="1">
    <location>
        <begin position="97"/>
        <end position="120"/>
    </location>
</feature>
<dbReference type="Gene3D" id="3.40.720.10">
    <property type="entry name" value="Alkaline Phosphatase, subunit A"/>
    <property type="match status" value="1"/>
</dbReference>
<feature type="transmembrane region" description="Helical" evidence="1">
    <location>
        <begin position="21"/>
        <end position="46"/>
    </location>
</feature>
<dbReference type="Gene3D" id="3.30.1120.10">
    <property type="match status" value="1"/>
</dbReference>
<dbReference type="PANTHER" id="PTHR43751:SF3">
    <property type="entry name" value="SULFATASE N-TERMINAL DOMAIN-CONTAINING PROTEIN"/>
    <property type="match status" value="1"/>
</dbReference>
<dbReference type="Proteomes" id="UP000051861">
    <property type="component" value="Unassembled WGS sequence"/>
</dbReference>
<dbReference type="AlphaFoldDB" id="A0A0S7Y5U7"/>
<dbReference type="InterPro" id="IPR000917">
    <property type="entry name" value="Sulfatase_N"/>
</dbReference>
<evidence type="ECO:0000256" key="1">
    <source>
        <dbReference type="SAM" id="Phobius"/>
    </source>
</evidence>
<protein>
    <recommendedName>
        <fullName evidence="2">Sulfatase N-terminal domain-containing protein</fullName>
    </recommendedName>
</protein>
<evidence type="ECO:0000313" key="4">
    <source>
        <dbReference type="Proteomes" id="UP000051861"/>
    </source>
</evidence>
<keyword evidence="1" id="KW-0472">Membrane</keyword>
<gene>
    <name evidence="3" type="ORF">AMJ44_01770</name>
</gene>
<organism evidence="3 4">
    <name type="scientific">candidate division WOR-1 bacterium DG_54_3</name>
    <dbReference type="NCBI Taxonomy" id="1703775"/>
    <lineage>
        <taxon>Bacteria</taxon>
        <taxon>Bacillati</taxon>
        <taxon>Saganbacteria</taxon>
    </lineage>
</organism>
<dbReference type="PANTHER" id="PTHR43751">
    <property type="entry name" value="SULFATASE"/>
    <property type="match status" value="1"/>
</dbReference>
<feature type="domain" description="Sulfatase N-terminal" evidence="2">
    <location>
        <begin position="201"/>
        <end position="519"/>
    </location>
</feature>
<evidence type="ECO:0000313" key="3">
    <source>
        <dbReference type="EMBL" id="KPJ69907.1"/>
    </source>
</evidence>
<sequence>MIQTKTEKTRMKEGKPNLKMEFLLSLLAGIILSTGFWIIEVVLFFISKLRHPSIWFYIPLKIWLLYLITGILLALLSWLISFIVLKKGKRTLVKLRKVFSSIFISSFLTLYLLAIYLKAFHHFLEAFFYFLNILIILLVSILVGVLISRSYGRVVRLFKISLLAVGISALLIILFLTAFDINAQFFPKVPPDYLRTVQSRPNVLFIIIDALRVDHLSCMGYKNIETPHIDKIAREGILFTHCISQAPWTLPSVGSIFTSQYPTQHGAERQQIRKGLAWDDVISVREGFLYEENTTLAEILKENDYYTVVFQPNINLLSAAGFDQGVDFHFDCHKYKNLLLERLAGWISNRKISRLVYPSFKYAGDEKIVNYMKNWLKANHDKQFFMHALLFDSHEYHLKEKGSKKKYHIPSVELYDETIQKADEHVGEIYDYLKKMQILDKTIVILLSDHGEEFGDHGGYDRGYSYEYDSGRMHAHTLYDEIVRVPLIIRYPKKITGNTKLDQQVRSIDILPTILSLLEISSEGPFEGVDLSKNDFSSEENLKAFSESILEGTEKKSLRTNDWKLIYHPVSQRYELYNLAQDPKETANLAEKEKKMFASLQKEIFSWIERMPKQETKARKKRKLSEKEIEALKALGYIK</sequence>
<reference evidence="3 4" key="1">
    <citation type="journal article" date="2015" name="Microbiome">
        <title>Genomic resolution of linkages in carbon, nitrogen, and sulfur cycling among widespread estuary sediment bacteria.</title>
        <authorList>
            <person name="Baker B.J."/>
            <person name="Lazar C.S."/>
            <person name="Teske A.P."/>
            <person name="Dick G.J."/>
        </authorList>
    </citation>
    <scope>NUCLEOTIDE SEQUENCE [LARGE SCALE GENOMIC DNA]</scope>
    <source>
        <strain evidence="3">DG_54_3</strain>
    </source>
</reference>
<dbReference type="CDD" id="cd16148">
    <property type="entry name" value="sulfatase_like"/>
    <property type="match status" value="1"/>
</dbReference>
<evidence type="ECO:0000259" key="2">
    <source>
        <dbReference type="Pfam" id="PF00884"/>
    </source>
</evidence>
<feature type="transmembrane region" description="Helical" evidence="1">
    <location>
        <begin position="62"/>
        <end position="85"/>
    </location>
</feature>
<keyword evidence="1" id="KW-1133">Transmembrane helix</keyword>
<proteinExistence type="predicted"/>
<name>A0A0S7Y5U7_UNCSA</name>
<dbReference type="InterPro" id="IPR017850">
    <property type="entry name" value="Alkaline_phosphatase_core_sf"/>
</dbReference>
<dbReference type="Pfam" id="PF00884">
    <property type="entry name" value="Sulfatase"/>
    <property type="match status" value="1"/>
</dbReference>
<feature type="transmembrane region" description="Helical" evidence="1">
    <location>
        <begin position="160"/>
        <end position="179"/>
    </location>
</feature>
<keyword evidence="1" id="KW-0812">Transmembrane</keyword>
<comment type="caution">
    <text evidence="3">The sequence shown here is derived from an EMBL/GenBank/DDBJ whole genome shotgun (WGS) entry which is preliminary data.</text>
</comment>
<dbReference type="SUPFAM" id="SSF53649">
    <property type="entry name" value="Alkaline phosphatase-like"/>
    <property type="match status" value="1"/>
</dbReference>